<dbReference type="AlphaFoldDB" id="A0A4Y2BGL0"/>
<accession>A0A4Y2BGL0</accession>
<name>A0A4Y2BGL0_ARAVE</name>
<sequence>MRRDCTVKPRYNKPGIQRFLGYNELYRDPCLCYALSPASEPHRIVVARGVLEVVEDYENKLKVANEEIAQYKAQIAHLDAELSAVL</sequence>
<gene>
    <name evidence="2" type="ORF">AVEN_203507_1</name>
</gene>
<evidence type="ECO:0000256" key="1">
    <source>
        <dbReference type="SAM" id="Coils"/>
    </source>
</evidence>
<dbReference type="EMBL" id="BGPR01000078">
    <property type="protein sequence ID" value="GBL91360.1"/>
    <property type="molecule type" value="Genomic_DNA"/>
</dbReference>
<proteinExistence type="predicted"/>
<keyword evidence="3" id="KW-1185">Reference proteome</keyword>
<protein>
    <submittedName>
        <fullName evidence="2">Uncharacterized protein</fullName>
    </submittedName>
</protein>
<evidence type="ECO:0000313" key="2">
    <source>
        <dbReference type="EMBL" id="GBL91360.1"/>
    </source>
</evidence>
<reference evidence="2 3" key="1">
    <citation type="journal article" date="2019" name="Sci. Rep.">
        <title>Orb-weaving spider Araneus ventricosus genome elucidates the spidroin gene catalogue.</title>
        <authorList>
            <person name="Kono N."/>
            <person name="Nakamura H."/>
            <person name="Ohtoshi R."/>
            <person name="Moran D.A.P."/>
            <person name="Shinohara A."/>
            <person name="Yoshida Y."/>
            <person name="Fujiwara M."/>
            <person name="Mori M."/>
            <person name="Tomita M."/>
            <person name="Arakawa K."/>
        </authorList>
    </citation>
    <scope>NUCLEOTIDE SEQUENCE [LARGE SCALE GENOMIC DNA]</scope>
</reference>
<evidence type="ECO:0000313" key="3">
    <source>
        <dbReference type="Proteomes" id="UP000499080"/>
    </source>
</evidence>
<dbReference type="Proteomes" id="UP000499080">
    <property type="component" value="Unassembled WGS sequence"/>
</dbReference>
<comment type="caution">
    <text evidence="2">The sequence shown here is derived from an EMBL/GenBank/DDBJ whole genome shotgun (WGS) entry which is preliminary data.</text>
</comment>
<organism evidence="2 3">
    <name type="scientific">Araneus ventricosus</name>
    <name type="common">Orbweaver spider</name>
    <name type="synonym">Epeira ventricosa</name>
    <dbReference type="NCBI Taxonomy" id="182803"/>
    <lineage>
        <taxon>Eukaryota</taxon>
        <taxon>Metazoa</taxon>
        <taxon>Ecdysozoa</taxon>
        <taxon>Arthropoda</taxon>
        <taxon>Chelicerata</taxon>
        <taxon>Arachnida</taxon>
        <taxon>Araneae</taxon>
        <taxon>Araneomorphae</taxon>
        <taxon>Entelegynae</taxon>
        <taxon>Araneoidea</taxon>
        <taxon>Araneidae</taxon>
        <taxon>Araneus</taxon>
    </lineage>
</organism>
<keyword evidence="1" id="KW-0175">Coiled coil</keyword>
<feature type="coiled-coil region" evidence="1">
    <location>
        <begin position="47"/>
        <end position="81"/>
    </location>
</feature>